<dbReference type="Pfam" id="PF13489">
    <property type="entry name" value="Methyltransf_23"/>
    <property type="match status" value="1"/>
</dbReference>
<sequence length="250" mass="28501">MTSTRAPFPSDSFRLLAAEEAKHWWFRARNRVLLWALKNKIGNFNNFLEIGCGTAFVLEGVRNSYPNADLYGSEYFEEGLIHAKERIPSATFVKLDATAMSDEARYDVIGAFDVIEHIEQDQLVLDNLARALKQGGSLIISVPQHRWLWSHVDEFACHVRRYTRTELIQKVKAAGLEVKYTTSFVSLLVPLMWLSRAKPQDGEYDPMTEYKIPRWLNKILELVMSLELILLKTGIRLPVGGSLLMVATKS</sequence>
<dbReference type="RefSeq" id="WP_010455988.1">
    <property type="nucleotide sequence ID" value="NZ_CABVIK010000012.1"/>
</dbReference>
<dbReference type="InterPro" id="IPR029063">
    <property type="entry name" value="SAM-dependent_MTases_sf"/>
</dbReference>
<dbReference type="SUPFAM" id="SSF53335">
    <property type="entry name" value="S-adenosyl-L-methionine-dependent methyltransferases"/>
    <property type="match status" value="1"/>
</dbReference>
<dbReference type="PANTHER" id="PTHR43861">
    <property type="entry name" value="TRANS-ACONITATE 2-METHYLTRANSFERASE-RELATED"/>
    <property type="match status" value="1"/>
</dbReference>
<keyword evidence="1" id="KW-0489">Methyltransferase</keyword>
<accession>A0A5E7LTV4</accession>
<dbReference type="Proteomes" id="UP000349468">
    <property type="component" value="Unassembled WGS sequence"/>
</dbReference>
<dbReference type="EC" id="2.1.1.144" evidence="1"/>
<dbReference type="GO" id="GO:0030798">
    <property type="term" value="F:trans-aconitate 2-methyltransferase activity"/>
    <property type="evidence" value="ECO:0007669"/>
    <property type="project" value="UniProtKB-EC"/>
</dbReference>
<dbReference type="CDD" id="cd02440">
    <property type="entry name" value="AdoMet_MTases"/>
    <property type="match status" value="1"/>
</dbReference>
<name>A0A5E7LTV4_PSEFL</name>
<dbReference type="EMBL" id="CABVIK010000012">
    <property type="protein sequence ID" value="VVP17992.1"/>
    <property type="molecule type" value="Genomic_DNA"/>
</dbReference>
<protein>
    <submittedName>
        <fullName evidence="1">Trans-aconitate 2-methyltransferase</fullName>
        <ecNumber evidence="1">2.1.1.144</ecNumber>
    </submittedName>
</protein>
<evidence type="ECO:0000313" key="2">
    <source>
        <dbReference type="Proteomes" id="UP000349468"/>
    </source>
</evidence>
<keyword evidence="1" id="KW-0808">Transferase</keyword>
<proteinExistence type="predicted"/>
<organism evidence="1 2">
    <name type="scientific">Pseudomonas fluorescens</name>
    <dbReference type="NCBI Taxonomy" id="294"/>
    <lineage>
        <taxon>Bacteria</taxon>
        <taxon>Pseudomonadati</taxon>
        <taxon>Pseudomonadota</taxon>
        <taxon>Gammaproteobacteria</taxon>
        <taxon>Pseudomonadales</taxon>
        <taxon>Pseudomonadaceae</taxon>
        <taxon>Pseudomonas</taxon>
    </lineage>
</organism>
<reference evidence="1 2" key="1">
    <citation type="submission" date="2019-09" db="EMBL/GenBank/DDBJ databases">
        <authorList>
            <person name="Chandra G."/>
            <person name="Truman W A."/>
        </authorList>
    </citation>
    <scope>NUCLEOTIDE SEQUENCE [LARGE SCALE GENOMIC DNA]</scope>
    <source>
        <strain evidence="1">PS870</strain>
    </source>
</reference>
<dbReference type="AlphaFoldDB" id="A0A5E7LTV4"/>
<gene>
    <name evidence="1" type="primary">tam_3</name>
    <name evidence="1" type="ORF">PS870_03663</name>
</gene>
<dbReference type="GO" id="GO:0032259">
    <property type="term" value="P:methylation"/>
    <property type="evidence" value="ECO:0007669"/>
    <property type="project" value="UniProtKB-KW"/>
</dbReference>
<evidence type="ECO:0000313" key="1">
    <source>
        <dbReference type="EMBL" id="VVP17992.1"/>
    </source>
</evidence>
<dbReference type="Gene3D" id="3.40.50.150">
    <property type="entry name" value="Vaccinia Virus protein VP39"/>
    <property type="match status" value="1"/>
</dbReference>
<dbReference type="PANTHER" id="PTHR43861:SF6">
    <property type="entry name" value="METHYLTRANSFERASE TYPE 11"/>
    <property type="match status" value="1"/>
</dbReference>